<protein>
    <recommendedName>
        <fullName evidence="4">Amine oxidase domain-containing protein</fullName>
    </recommendedName>
</protein>
<dbReference type="RefSeq" id="XP_007675117.1">
    <property type="nucleotide sequence ID" value="XM_007676927.1"/>
</dbReference>
<dbReference type="GeneID" id="19110028"/>
<dbReference type="KEGG" id="bcom:BAUCODRAFT_23436"/>
<feature type="chain" id="PRO_5004021275" description="Amine oxidase domain-containing protein" evidence="1">
    <location>
        <begin position="20"/>
        <end position="426"/>
    </location>
</feature>
<dbReference type="InterPro" id="IPR036188">
    <property type="entry name" value="FAD/NAD-bd_sf"/>
</dbReference>
<dbReference type="OMA" id="AFHAHNS"/>
<proteinExistence type="predicted"/>
<dbReference type="Gene3D" id="3.30.70.1990">
    <property type="match status" value="1"/>
</dbReference>
<dbReference type="Gene3D" id="1.10.405.20">
    <property type="match status" value="1"/>
</dbReference>
<evidence type="ECO:0000313" key="3">
    <source>
        <dbReference type="Proteomes" id="UP000011761"/>
    </source>
</evidence>
<organism evidence="2 3">
    <name type="scientific">Baudoinia panamericana (strain UAMH 10762)</name>
    <name type="common">Angels' share fungus</name>
    <name type="synonym">Baudoinia compniacensis (strain UAMH 10762)</name>
    <dbReference type="NCBI Taxonomy" id="717646"/>
    <lineage>
        <taxon>Eukaryota</taxon>
        <taxon>Fungi</taxon>
        <taxon>Dikarya</taxon>
        <taxon>Ascomycota</taxon>
        <taxon>Pezizomycotina</taxon>
        <taxon>Dothideomycetes</taxon>
        <taxon>Dothideomycetidae</taxon>
        <taxon>Mycosphaerellales</taxon>
        <taxon>Teratosphaeriaceae</taxon>
        <taxon>Baudoinia</taxon>
    </lineage>
</organism>
<keyword evidence="1" id="KW-0732">Signal</keyword>
<evidence type="ECO:0000313" key="2">
    <source>
        <dbReference type="EMBL" id="EMC97041.1"/>
    </source>
</evidence>
<feature type="signal peptide" evidence="1">
    <location>
        <begin position="1"/>
        <end position="19"/>
    </location>
</feature>
<dbReference type="SUPFAM" id="SSF51905">
    <property type="entry name" value="FAD/NAD(P)-binding domain"/>
    <property type="match status" value="1"/>
</dbReference>
<keyword evidence="3" id="KW-1185">Reference proteome</keyword>
<dbReference type="EMBL" id="KB445554">
    <property type="protein sequence ID" value="EMC97041.1"/>
    <property type="molecule type" value="Genomic_DNA"/>
</dbReference>
<sequence>MLKAATFGVLAFSFSGVLAFPGAHSSHGHGPDVIYRDVAVIGGGSAGTYAAVRLNDINVSVVVIEKDVVLGGHADTYVDKTTGTKLNMGVADFHKISVVLSYAARLGVPMSSPGAYDYSTLYYDFDTGKTVPSFVPPTDAEVGAAFATYANILATNYSYLQAGYFLPDPVPAELLEPFGDFVNKYGIGAIMQLINQIVQNDGDIWTMPTVQLLKAVDLSLVQSALQGFLVVASGNTQDLYTSAASVLGQDVLYSSQAIKMDRHGRDGVTLTVQTANGIQAIPAKRLVVAIPPTLDVLSAFDLTDKERSTFSKFQSRGYYASVVQHSGIDPTEFYTNIGTNTPFHLQNLPGIFTIQPTGLEHQYAIYAGTLSPVSNASAQDVIVSQIETLQNAGVFPADTPEFLYFSNHCPFRFGVLRGFVRIARDE</sequence>
<reference evidence="2 3" key="1">
    <citation type="journal article" date="2012" name="PLoS Pathog.">
        <title>Diverse lifestyles and strategies of plant pathogenesis encoded in the genomes of eighteen Dothideomycetes fungi.</title>
        <authorList>
            <person name="Ohm R.A."/>
            <person name="Feau N."/>
            <person name="Henrissat B."/>
            <person name="Schoch C.L."/>
            <person name="Horwitz B.A."/>
            <person name="Barry K.W."/>
            <person name="Condon B.J."/>
            <person name="Copeland A.C."/>
            <person name="Dhillon B."/>
            <person name="Glaser F."/>
            <person name="Hesse C.N."/>
            <person name="Kosti I."/>
            <person name="LaButti K."/>
            <person name="Lindquist E.A."/>
            <person name="Lucas S."/>
            <person name="Salamov A.A."/>
            <person name="Bradshaw R.E."/>
            <person name="Ciuffetti L."/>
            <person name="Hamelin R.C."/>
            <person name="Kema G.H.J."/>
            <person name="Lawrence C."/>
            <person name="Scott J.A."/>
            <person name="Spatafora J.W."/>
            <person name="Turgeon B.G."/>
            <person name="de Wit P.J.G.M."/>
            <person name="Zhong S."/>
            <person name="Goodwin S.B."/>
            <person name="Grigoriev I.V."/>
        </authorList>
    </citation>
    <scope>NUCLEOTIDE SEQUENCE [LARGE SCALE GENOMIC DNA]</scope>
    <source>
        <strain evidence="2 3">UAMH 10762</strain>
    </source>
</reference>
<dbReference type="HOGENOM" id="CLU_028280_0_0_1"/>
<dbReference type="eggNOG" id="ENOG502R1TU">
    <property type="taxonomic scope" value="Eukaryota"/>
</dbReference>
<dbReference type="Proteomes" id="UP000011761">
    <property type="component" value="Unassembled WGS sequence"/>
</dbReference>
<accession>M2MK29</accession>
<name>M2MK29_BAUPA</name>
<dbReference type="OrthoDB" id="68575at2759"/>
<dbReference type="Pfam" id="PF13450">
    <property type="entry name" value="NAD_binding_8"/>
    <property type="match status" value="1"/>
</dbReference>
<gene>
    <name evidence="2" type="ORF">BAUCODRAFT_23436</name>
</gene>
<evidence type="ECO:0008006" key="4">
    <source>
        <dbReference type="Google" id="ProtNLM"/>
    </source>
</evidence>
<dbReference type="AlphaFoldDB" id="M2MK29"/>
<dbReference type="Gene3D" id="3.50.50.60">
    <property type="entry name" value="FAD/NAD(P)-binding domain"/>
    <property type="match status" value="1"/>
</dbReference>
<evidence type="ECO:0000256" key="1">
    <source>
        <dbReference type="SAM" id="SignalP"/>
    </source>
</evidence>